<protein>
    <submittedName>
        <fullName evidence="2">Uncharacterized protein</fullName>
    </submittedName>
</protein>
<keyword evidence="3" id="KW-1185">Reference proteome</keyword>
<feature type="transmembrane region" description="Helical" evidence="1">
    <location>
        <begin position="171"/>
        <end position="195"/>
    </location>
</feature>
<accession>L2GKM3</accession>
<evidence type="ECO:0000313" key="3">
    <source>
        <dbReference type="Proteomes" id="UP000011082"/>
    </source>
</evidence>
<dbReference type="AlphaFoldDB" id="L2GKM3"/>
<gene>
    <name evidence="2" type="ORF">VICG_01763</name>
</gene>
<dbReference type="Proteomes" id="UP000011082">
    <property type="component" value="Unassembled WGS sequence"/>
</dbReference>
<sequence>MEVGESISRNAEIYTAIGKLFALSINPAIATTIVCASIVCLWTHRDSKKKYYKLIKASLLPCLSLRMTKCIFALYFYGFNNTFAPCFVTEYGIFKEIAIFCILIDIELLIHPLLSYVNPTTEPENKFKSFKILFLTVFGYLAYCITVYPIICSKVEDDSTFGDTKPRDALLSMKFETTLLVFLYVSTIFVLYLIFQEHKDQPKAEVVWKFRRPDKGARK</sequence>
<keyword evidence="1" id="KW-0812">Transmembrane</keyword>
<keyword evidence="1" id="KW-1133">Transmembrane helix</keyword>
<name>L2GKM3_VITCO</name>
<organism evidence="2 3">
    <name type="scientific">Vittaforma corneae (strain ATCC 50505)</name>
    <name type="common">Microsporidian parasite</name>
    <name type="synonym">Nosema corneum</name>
    <dbReference type="NCBI Taxonomy" id="993615"/>
    <lineage>
        <taxon>Eukaryota</taxon>
        <taxon>Fungi</taxon>
        <taxon>Fungi incertae sedis</taxon>
        <taxon>Microsporidia</taxon>
        <taxon>Nosematidae</taxon>
        <taxon>Vittaforma</taxon>
    </lineage>
</organism>
<evidence type="ECO:0000313" key="2">
    <source>
        <dbReference type="EMBL" id="ELA41164.1"/>
    </source>
</evidence>
<feature type="transmembrane region" description="Helical" evidence="1">
    <location>
        <begin position="20"/>
        <end position="42"/>
    </location>
</feature>
<reference evidence="3" key="1">
    <citation type="submission" date="2011-05" db="EMBL/GenBank/DDBJ databases">
        <title>The genome sequence of Vittaforma corneae strain ATCC 50505.</title>
        <authorList>
            <consortium name="The Broad Institute Genome Sequencing Platform"/>
            <person name="Cuomo C."/>
            <person name="Didier E."/>
            <person name="Bowers L."/>
            <person name="Young S.K."/>
            <person name="Zeng Q."/>
            <person name="Gargeya S."/>
            <person name="Fitzgerald M."/>
            <person name="Haas B."/>
            <person name="Abouelleil A."/>
            <person name="Alvarado L."/>
            <person name="Arachchi H.M."/>
            <person name="Berlin A."/>
            <person name="Chapman S.B."/>
            <person name="Gearin G."/>
            <person name="Goldberg J."/>
            <person name="Griggs A."/>
            <person name="Gujja S."/>
            <person name="Hansen M."/>
            <person name="Heiman D."/>
            <person name="Howarth C."/>
            <person name="Larimer J."/>
            <person name="Lui A."/>
            <person name="MacDonald P.J.P."/>
            <person name="McCowen C."/>
            <person name="Montmayeur A."/>
            <person name="Murphy C."/>
            <person name="Neiman D."/>
            <person name="Pearson M."/>
            <person name="Priest M."/>
            <person name="Roberts A."/>
            <person name="Saif S."/>
            <person name="Shea T."/>
            <person name="Sisk P."/>
            <person name="Stolte C."/>
            <person name="Sykes S."/>
            <person name="Wortman J."/>
            <person name="Nusbaum C."/>
            <person name="Birren B."/>
        </authorList>
    </citation>
    <scope>NUCLEOTIDE SEQUENCE [LARGE SCALE GENOMIC DNA]</scope>
    <source>
        <strain evidence="3">ATCC 50505</strain>
    </source>
</reference>
<evidence type="ECO:0000256" key="1">
    <source>
        <dbReference type="SAM" id="Phobius"/>
    </source>
</evidence>
<dbReference type="GeneID" id="19882473"/>
<feature type="transmembrane region" description="Helical" evidence="1">
    <location>
        <begin position="129"/>
        <end position="151"/>
    </location>
</feature>
<keyword evidence="1" id="KW-0472">Membrane</keyword>
<dbReference type="RefSeq" id="XP_007605208.1">
    <property type="nucleotide sequence ID" value="XM_007605146.1"/>
</dbReference>
<dbReference type="InParanoid" id="L2GKM3"/>
<dbReference type="HOGENOM" id="CLU_1138764_0_0_1"/>
<dbReference type="VEuPathDB" id="MicrosporidiaDB:VICG_01763"/>
<dbReference type="EMBL" id="JH370148">
    <property type="protein sequence ID" value="ELA41164.1"/>
    <property type="molecule type" value="Genomic_DNA"/>
</dbReference>
<proteinExistence type="predicted"/>
<feature type="transmembrane region" description="Helical" evidence="1">
    <location>
        <begin position="97"/>
        <end position="117"/>
    </location>
</feature>